<evidence type="ECO:0000313" key="6">
    <source>
        <dbReference type="Proteomes" id="UP000327013"/>
    </source>
</evidence>
<dbReference type="AlphaFoldDB" id="A0A5N6QZF3"/>
<organism evidence="5 6">
    <name type="scientific">Carpinus fangiana</name>
    <dbReference type="NCBI Taxonomy" id="176857"/>
    <lineage>
        <taxon>Eukaryota</taxon>
        <taxon>Viridiplantae</taxon>
        <taxon>Streptophyta</taxon>
        <taxon>Embryophyta</taxon>
        <taxon>Tracheophyta</taxon>
        <taxon>Spermatophyta</taxon>
        <taxon>Magnoliopsida</taxon>
        <taxon>eudicotyledons</taxon>
        <taxon>Gunneridae</taxon>
        <taxon>Pentapetalae</taxon>
        <taxon>rosids</taxon>
        <taxon>fabids</taxon>
        <taxon>Fagales</taxon>
        <taxon>Betulaceae</taxon>
        <taxon>Carpinus</taxon>
    </lineage>
</organism>
<dbReference type="Pfam" id="PF02115">
    <property type="entry name" value="Rho_GDI"/>
    <property type="match status" value="1"/>
</dbReference>
<dbReference type="GO" id="GO:0005829">
    <property type="term" value="C:cytosol"/>
    <property type="evidence" value="ECO:0007669"/>
    <property type="project" value="TreeGrafter"/>
</dbReference>
<name>A0A5N6QZF3_9ROSI</name>
<evidence type="ECO:0000256" key="2">
    <source>
        <dbReference type="ARBA" id="ARBA00009758"/>
    </source>
</evidence>
<evidence type="ECO:0000256" key="3">
    <source>
        <dbReference type="ARBA" id="ARBA00022490"/>
    </source>
</evidence>
<proteinExistence type="inferred from homology"/>
<dbReference type="Gene3D" id="2.70.50.30">
    <property type="entry name" value="Coagulation Factor XIII, subunit A, domain 1"/>
    <property type="match status" value="1"/>
</dbReference>
<feature type="compositionally biased region" description="Basic and acidic residues" evidence="4">
    <location>
        <begin position="32"/>
        <end position="47"/>
    </location>
</feature>
<dbReference type="Proteomes" id="UP000327013">
    <property type="component" value="Chromosome 3"/>
</dbReference>
<evidence type="ECO:0000313" key="5">
    <source>
        <dbReference type="EMBL" id="KAE8022923.1"/>
    </source>
</evidence>
<evidence type="ECO:0008006" key="7">
    <source>
        <dbReference type="Google" id="ProtNLM"/>
    </source>
</evidence>
<dbReference type="GO" id="GO:0007266">
    <property type="term" value="P:Rho protein signal transduction"/>
    <property type="evidence" value="ECO:0007669"/>
    <property type="project" value="InterPro"/>
</dbReference>
<dbReference type="InterPro" id="IPR014756">
    <property type="entry name" value="Ig_E-set"/>
</dbReference>
<comment type="similarity">
    <text evidence="2">Belongs to the Rho GDI family.</text>
</comment>
<protein>
    <recommendedName>
        <fullName evidence="7">Rho GDP-dissociation inhibitor 1</fullName>
    </recommendedName>
</protein>
<dbReference type="GO" id="GO:0005094">
    <property type="term" value="F:Rho GDP-dissociation inhibitor activity"/>
    <property type="evidence" value="ECO:0007669"/>
    <property type="project" value="InterPro"/>
</dbReference>
<dbReference type="OrthoDB" id="1683373at2759"/>
<dbReference type="InterPro" id="IPR024792">
    <property type="entry name" value="RhoGDI_dom_sf"/>
</dbReference>
<dbReference type="PRINTS" id="PR00492">
    <property type="entry name" value="RHOGDI"/>
</dbReference>
<reference evidence="5 6" key="1">
    <citation type="submission" date="2019-06" db="EMBL/GenBank/DDBJ databases">
        <title>A chromosomal-level reference genome of Carpinus fangiana (Coryloideae, Betulaceae).</title>
        <authorList>
            <person name="Yang X."/>
            <person name="Wang Z."/>
            <person name="Zhang L."/>
            <person name="Hao G."/>
            <person name="Liu J."/>
            <person name="Yang Y."/>
        </authorList>
    </citation>
    <scope>NUCLEOTIDE SEQUENCE [LARGE SCALE GENOMIC DNA]</scope>
    <source>
        <strain evidence="5">Cfa_2016G</strain>
        <tissue evidence="5">Leaf</tissue>
    </source>
</reference>
<evidence type="ECO:0000256" key="4">
    <source>
        <dbReference type="SAM" id="MobiDB-lite"/>
    </source>
</evidence>
<comment type="subcellular location">
    <subcellularLocation>
        <location evidence="1">Cytoplasm</location>
    </subcellularLocation>
</comment>
<dbReference type="FunFam" id="2.70.50.30:FF:000002">
    <property type="entry name" value="Rho GDP-dissociation inhibitor 1"/>
    <property type="match status" value="1"/>
</dbReference>
<sequence>MSAAVGAISATNDVAFNPQMEEEELKNNKNSKAGDEVPSHELPHTEDDGHEDDDDDDDELEEEHVAKLIKSEKELDLGPQVSLKEQLEKDKDDESLRKWKEQLLGKTKEPEVKILSLTILSPGRPDLVLPIPFAHNSKSSLFSLKEGSRYSIKFTFTVSNNIVSGLKYTNVVWKTGVRVENSKRMLGTFSPQQQPYTYEMEEETTPSGLFARGSYYARTKFVDDDGKCYLDVSYCFDIQKSWPKPY</sequence>
<dbReference type="InterPro" id="IPR000406">
    <property type="entry name" value="Rho_GDI"/>
</dbReference>
<dbReference type="PANTHER" id="PTHR10980:SF61">
    <property type="entry name" value="OS01G0913600 PROTEIN"/>
    <property type="match status" value="1"/>
</dbReference>
<keyword evidence="3" id="KW-0963">Cytoplasm</keyword>
<dbReference type="EMBL" id="CM017323">
    <property type="protein sequence ID" value="KAE8022923.1"/>
    <property type="molecule type" value="Genomic_DNA"/>
</dbReference>
<dbReference type="GO" id="GO:0016020">
    <property type="term" value="C:membrane"/>
    <property type="evidence" value="ECO:0007669"/>
    <property type="project" value="TreeGrafter"/>
</dbReference>
<dbReference type="PANTHER" id="PTHR10980">
    <property type="entry name" value="RHO GDP-DISSOCIATION INHIBITOR"/>
    <property type="match status" value="1"/>
</dbReference>
<feature type="region of interest" description="Disordered" evidence="4">
    <location>
        <begin position="1"/>
        <end position="71"/>
    </location>
</feature>
<keyword evidence="6" id="KW-1185">Reference proteome</keyword>
<dbReference type="SUPFAM" id="SSF81296">
    <property type="entry name" value="E set domains"/>
    <property type="match status" value="1"/>
</dbReference>
<gene>
    <name evidence="5" type="ORF">FH972_008684</name>
</gene>
<accession>A0A5N6QZF3</accession>
<evidence type="ECO:0000256" key="1">
    <source>
        <dbReference type="ARBA" id="ARBA00004496"/>
    </source>
</evidence>
<feature type="compositionally biased region" description="Acidic residues" evidence="4">
    <location>
        <begin position="48"/>
        <end position="62"/>
    </location>
</feature>